<dbReference type="OrthoDB" id="9812969at2"/>
<accession>A0A0A7S2C1</accession>
<evidence type="ECO:0000313" key="1">
    <source>
        <dbReference type="EMBL" id="AJA44962.1"/>
    </source>
</evidence>
<dbReference type="EMBL" id="CP009056">
    <property type="protein sequence ID" value="AJA44962.1"/>
    <property type="molecule type" value="Genomic_DNA"/>
</dbReference>
<reference evidence="1 2" key="1">
    <citation type="journal article" date="2014" name="Appl. Environ. Microbiol.">
        <title>Gut symbionts from distinct hosts exhibit genotoxic activity via divergent colibactin biosynthetic pathways.</title>
        <authorList>
            <person name="Engel P."/>
            <person name="Vizcaino M.I."/>
            <person name="Crawford J.M."/>
        </authorList>
    </citation>
    <scope>NUCLEOTIDE SEQUENCE [LARGE SCALE GENOMIC DNA]</scope>
    <source>
        <strain evidence="1 2">PEB0191</strain>
    </source>
</reference>
<dbReference type="KEGG" id="fpp:FPB0191_01138"/>
<dbReference type="AlphaFoldDB" id="A0A0A7S2C1"/>
<gene>
    <name evidence="1" type="ORF">FPB0191_01138</name>
</gene>
<dbReference type="RefSeq" id="WP_039104563.1">
    <property type="nucleotide sequence ID" value="NZ_CAMKYH010000088.1"/>
</dbReference>
<protein>
    <submittedName>
        <fullName evidence="1">Uncharacterized protein</fullName>
    </submittedName>
</protein>
<dbReference type="InterPro" id="IPR020288">
    <property type="entry name" value="Sheath_initiator"/>
</dbReference>
<evidence type="ECO:0000313" key="2">
    <source>
        <dbReference type="Proteomes" id="UP000030901"/>
    </source>
</evidence>
<keyword evidence="2" id="KW-1185">Reference proteome</keyword>
<dbReference type="Gene3D" id="3.10.450.40">
    <property type="match status" value="1"/>
</dbReference>
<name>A0A0A7S2C1_FRIPE</name>
<dbReference type="Pfam" id="PF10934">
    <property type="entry name" value="Sheath_initiator"/>
    <property type="match status" value="1"/>
</dbReference>
<sequence length="121" mass="14250">MKVRQLDDDHDWMFGRGYADYLNSSQAITQCIKTKLQALKSDWFMNRNDGIAWFDYLTKNPNTKQLEIDVRTEIYKVEGVVSIDEFDILLDPETRQFQIHITYTDKFNNTNGASFNVTNNR</sequence>
<dbReference type="STRING" id="1267021.FPB0191_01138"/>
<dbReference type="Proteomes" id="UP000030901">
    <property type="component" value="Chromosome"/>
</dbReference>
<proteinExistence type="predicted"/>
<organism evidence="1 2">
    <name type="scientific">Frischella perrara</name>
    <dbReference type="NCBI Taxonomy" id="1267021"/>
    <lineage>
        <taxon>Bacteria</taxon>
        <taxon>Pseudomonadati</taxon>
        <taxon>Pseudomonadota</taxon>
        <taxon>Gammaproteobacteria</taxon>
        <taxon>Orbales</taxon>
        <taxon>Orbaceae</taxon>
        <taxon>Frischella</taxon>
    </lineage>
</organism>
<dbReference type="HOGENOM" id="CLU_142920_1_0_6"/>